<keyword evidence="2" id="KW-1185">Reference proteome</keyword>
<evidence type="ECO:0000313" key="2">
    <source>
        <dbReference type="Proteomes" id="UP001382935"/>
    </source>
</evidence>
<dbReference type="Proteomes" id="UP001382935">
    <property type="component" value="Chromosome"/>
</dbReference>
<organism evidence="1 2">
    <name type="scientific">Sphingomonas kaistensis</name>
    <dbReference type="NCBI Taxonomy" id="298708"/>
    <lineage>
        <taxon>Bacteria</taxon>
        <taxon>Pseudomonadati</taxon>
        <taxon>Pseudomonadota</taxon>
        <taxon>Alphaproteobacteria</taxon>
        <taxon>Sphingomonadales</taxon>
        <taxon>Sphingomonadaceae</taxon>
        <taxon>Sphingomonas</taxon>
    </lineage>
</organism>
<dbReference type="Pfam" id="PF07372">
    <property type="entry name" value="DUF1491"/>
    <property type="match status" value="1"/>
</dbReference>
<reference evidence="1 2" key="1">
    <citation type="submission" date="2024-02" db="EMBL/GenBank/DDBJ databases">
        <title>Full genome sequence of Sphingomonas kaistensis.</title>
        <authorList>
            <person name="Poletto B.L."/>
            <person name="Silva G."/>
            <person name="Galante D."/>
            <person name="Campos K.R."/>
            <person name="Santos M.B.N."/>
            <person name="Sacchi C.T."/>
        </authorList>
    </citation>
    <scope>NUCLEOTIDE SEQUENCE [LARGE SCALE GENOMIC DNA]</scope>
    <source>
        <strain evidence="1 2">MA4R</strain>
    </source>
</reference>
<dbReference type="InterPro" id="IPR009964">
    <property type="entry name" value="DUF1491"/>
</dbReference>
<dbReference type="Gene3D" id="3.40.1530.20">
    <property type="entry name" value="Protein of unknown function (DUF1491)"/>
    <property type="match status" value="1"/>
</dbReference>
<gene>
    <name evidence="1" type="ORF">V6R86_03490</name>
</gene>
<name>A0ABZ2FY82_9SPHN</name>
<accession>A0ABZ2FY82</accession>
<dbReference type="EMBL" id="CP145607">
    <property type="protein sequence ID" value="WWM69777.1"/>
    <property type="molecule type" value="Genomic_DNA"/>
</dbReference>
<sequence>MNEARLAAGVEASALLARARDLGGFGTVLRRGDAERGSLMLVIAERGTTRFLVQRLLQRDGRYQWESRESADGESLDAHLANAQSRDPDLWVIELDVPSAERFIAEMT</sequence>
<dbReference type="RefSeq" id="WP_338502147.1">
    <property type="nucleotide sequence ID" value="NZ_CP145607.1"/>
</dbReference>
<evidence type="ECO:0000313" key="1">
    <source>
        <dbReference type="EMBL" id="WWM69777.1"/>
    </source>
</evidence>
<proteinExistence type="predicted"/>
<protein>
    <submittedName>
        <fullName evidence="1">DUF1491 family protein</fullName>
    </submittedName>
</protein>